<dbReference type="AlphaFoldDB" id="A0A841FQC1"/>
<evidence type="ECO:0000313" key="2">
    <source>
        <dbReference type="Proteomes" id="UP000548476"/>
    </source>
</evidence>
<reference evidence="1 2" key="1">
    <citation type="submission" date="2020-08" db="EMBL/GenBank/DDBJ databases">
        <title>Genomic Encyclopedia of Type Strains, Phase IV (KMG-IV): sequencing the most valuable type-strain genomes for metagenomic binning, comparative biology and taxonomic classification.</title>
        <authorList>
            <person name="Goeker M."/>
        </authorList>
    </citation>
    <scope>NUCLEOTIDE SEQUENCE [LARGE SCALE GENOMIC DNA]</scope>
    <source>
        <strain evidence="1 2">YIM 65646</strain>
    </source>
</reference>
<accession>A0A841FQC1</accession>
<comment type="caution">
    <text evidence="1">The sequence shown here is derived from an EMBL/GenBank/DDBJ whole genome shotgun (WGS) entry which is preliminary data.</text>
</comment>
<gene>
    <name evidence="1" type="ORF">HNR73_003314</name>
</gene>
<protein>
    <submittedName>
        <fullName evidence="1">Uncharacterized protein</fullName>
    </submittedName>
</protein>
<organism evidence="1 2">
    <name type="scientific">Phytomonospora endophytica</name>
    <dbReference type="NCBI Taxonomy" id="714109"/>
    <lineage>
        <taxon>Bacteria</taxon>
        <taxon>Bacillati</taxon>
        <taxon>Actinomycetota</taxon>
        <taxon>Actinomycetes</taxon>
        <taxon>Micromonosporales</taxon>
        <taxon>Micromonosporaceae</taxon>
        <taxon>Phytomonospora</taxon>
    </lineage>
</organism>
<dbReference type="Proteomes" id="UP000548476">
    <property type="component" value="Unassembled WGS sequence"/>
</dbReference>
<dbReference type="RefSeq" id="WP_184788307.1">
    <property type="nucleotide sequence ID" value="NZ_BONT01000003.1"/>
</dbReference>
<name>A0A841FQC1_9ACTN</name>
<dbReference type="EMBL" id="JACHGT010000006">
    <property type="protein sequence ID" value="MBB6035457.1"/>
    <property type="molecule type" value="Genomic_DNA"/>
</dbReference>
<evidence type="ECO:0000313" key="1">
    <source>
        <dbReference type="EMBL" id="MBB6035457.1"/>
    </source>
</evidence>
<keyword evidence="2" id="KW-1185">Reference proteome</keyword>
<sequence length="208" mass="21959">MNETLRRPPAADDTSAPLASVVAVIAAALDAPLPLRLAVRCDLAEVMALLDEANTIWAVTDDWNATAPQLRHAVGRAAALARVVAELFRRQAADTAAADWLAEALALASRLAAATTTRPAVWPLHLAGDAFDIRFEGHLLATVAAGLHDFTGADLSAAELGDVPLAGIRWSPATRWPDGWAGHVEALSVEREPGRYEIRAGASVRVPT</sequence>
<proteinExistence type="predicted"/>